<protein>
    <submittedName>
        <fullName evidence="1">Uncharacterized protein</fullName>
    </submittedName>
</protein>
<proteinExistence type="predicted"/>
<dbReference type="AlphaFoldDB" id="A0A177B565"/>
<evidence type="ECO:0000313" key="1">
    <source>
        <dbReference type="EMBL" id="OAF68731.1"/>
    </source>
</evidence>
<evidence type="ECO:0000313" key="2">
    <source>
        <dbReference type="Proteomes" id="UP000078046"/>
    </source>
</evidence>
<keyword evidence="2" id="KW-1185">Reference proteome</keyword>
<dbReference type="EMBL" id="LWCA01000396">
    <property type="protein sequence ID" value="OAF68731.1"/>
    <property type="molecule type" value="Genomic_DNA"/>
</dbReference>
<name>A0A177B565_9BILA</name>
<sequence>MIFLIDDGISIPSSYLSYIPPIFSAKMWIDANQYSSCNDEVNG</sequence>
<reference evidence="1 2" key="1">
    <citation type="submission" date="2016-04" db="EMBL/GenBank/DDBJ databases">
        <title>The genome of Intoshia linei affirms orthonectids as highly simplified spiralians.</title>
        <authorList>
            <person name="Mikhailov K.V."/>
            <person name="Slusarev G.S."/>
            <person name="Nikitin M.A."/>
            <person name="Logacheva M.D."/>
            <person name="Penin A."/>
            <person name="Aleoshin V."/>
            <person name="Panchin Y.V."/>
        </authorList>
    </citation>
    <scope>NUCLEOTIDE SEQUENCE [LARGE SCALE GENOMIC DNA]</scope>
    <source>
        <strain evidence="1">Intl2013</strain>
        <tissue evidence="1">Whole animal</tissue>
    </source>
</reference>
<organism evidence="1 2">
    <name type="scientific">Intoshia linei</name>
    <dbReference type="NCBI Taxonomy" id="1819745"/>
    <lineage>
        <taxon>Eukaryota</taxon>
        <taxon>Metazoa</taxon>
        <taxon>Spiralia</taxon>
        <taxon>Lophotrochozoa</taxon>
        <taxon>Mesozoa</taxon>
        <taxon>Orthonectida</taxon>
        <taxon>Rhopaluridae</taxon>
        <taxon>Intoshia</taxon>
    </lineage>
</organism>
<dbReference type="Proteomes" id="UP000078046">
    <property type="component" value="Unassembled WGS sequence"/>
</dbReference>
<comment type="caution">
    <text evidence="1">The sequence shown here is derived from an EMBL/GenBank/DDBJ whole genome shotgun (WGS) entry which is preliminary data.</text>
</comment>
<accession>A0A177B565</accession>
<gene>
    <name evidence="1" type="ORF">A3Q56_03520</name>
</gene>